<reference evidence="8" key="1">
    <citation type="submission" date="2020-06" db="EMBL/GenBank/DDBJ databases">
        <authorList>
            <consortium name="Wellcome Sanger Institute Data Sharing"/>
        </authorList>
    </citation>
    <scope>NUCLEOTIDE SEQUENCE [LARGE SCALE GENOMIC DNA]</scope>
</reference>
<dbReference type="Proteomes" id="UP000694680">
    <property type="component" value="Chromosome 10"/>
</dbReference>
<evidence type="ECO:0000256" key="3">
    <source>
        <dbReference type="ARBA" id="ARBA00023015"/>
    </source>
</evidence>
<evidence type="ECO:0000313" key="8">
    <source>
        <dbReference type="Ensembl" id="ENSGWIP00000053772.1"/>
    </source>
</evidence>
<evidence type="ECO:0000256" key="6">
    <source>
        <dbReference type="SAM" id="MobiDB-lite"/>
    </source>
</evidence>
<evidence type="ECO:0000256" key="5">
    <source>
        <dbReference type="ARBA" id="ARBA00023242"/>
    </source>
</evidence>
<dbReference type="InterPro" id="IPR050370">
    <property type="entry name" value="HES_HEY"/>
</dbReference>
<dbReference type="SUPFAM" id="SSF47459">
    <property type="entry name" value="HLH, helix-loop-helix DNA-binding domain"/>
    <property type="match status" value="1"/>
</dbReference>
<keyword evidence="9" id="KW-1185">Reference proteome</keyword>
<dbReference type="InterPro" id="IPR032644">
    <property type="entry name" value="HES-7_bHLH-O"/>
</dbReference>
<keyword evidence="5" id="KW-0539">Nucleus</keyword>
<dbReference type="Ensembl" id="ENSGWIT00000057977.1">
    <property type="protein sequence ID" value="ENSGWIP00000053772.1"/>
    <property type="gene ID" value="ENSGWIG00000025807.1"/>
</dbReference>
<evidence type="ECO:0000313" key="9">
    <source>
        <dbReference type="Proteomes" id="UP000694680"/>
    </source>
</evidence>
<sequence length="197" mass="22089">SSRSNGTGNTHKTKEVKTHSVPKPLMEKRRRDRINNNLEALRLLMLENTDNENPKVEKAEILESVVLFLRENSQRAGSGRVRCLRYQDGVSSCLMRACEFVSSKNQDAKENSAPHCHRAAYSMLDHQPPANPPGLMPVPCPLQQPYLYPPSMLPAPTLQPMHLTDSVCFYLYLNSMIPSQMSVGFCCDFVFNGGGNH</sequence>
<feature type="domain" description="BHLH" evidence="7">
    <location>
        <begin position="18"/>
        <end position="72"/>
    </location>
</feature>
<evidence type="ECO:0000256" key="1">
    <source>
        <dbReference type="ARBA" id="ARBA00004123"/>
    </source>
</evidence>
<dbReference type="GO" id="GO:0005634">
    <property type="term" value="C:nucleus"/>
    <property type="evidence" value="ECO:0007669"/>
    <property type="project" value="UniProtKB-SubCell"/>
</dbReference>
<dbReference type="Gene3D" id="4.10.280.10">
    <property type="entry name" value="Helix-loop-helix DNA-binding domain"/>
    <property type="match status" value="1"/>
</dbReference>
<evidence type="ECO:0000256" key="4">
    <source>
        <dbReference type="ARBA" id="ARBA00023163"/>
    </source>
</evidence>
<dbReference type="InterPro" id="IPR011598">
    <property type="entry name" value="bHLH_dom"/>
</dbReference>
<keyword evidence="3" id="KW-0805">Transcription regulation</keyword>
<dbReference type="AlphaFoldDB" id="A0A8C5NGN4"/>
<dbReference type="PROSITE" id="PS50888">
    <property type="entry name" value="BHLH"/>
    <property type="match status" value="1"/>
</dbReference>
<keyword evidence="2" id="KW-0678">Repressor</keyword>
<gene>
    <name evidence="8" type="primary">her5</name>
</gene>
<name>A0A8C5NGN4_GOUWI</name>
<dbReference type="InterPro" id="IPR036638">
    <property type="entry name" value="HLH_DNA-bd_sf"/>
</dbReference>
<reference evidence="8" key="2">
    <citation type="submission" date="2025-08" db="UniProtKB">
        <authorList>
            <consortium name="Ensembl"/>
        </authorList>
    </citation>
    <scope>IDENTIFICATION</scope>
</reference>
<dbReference type="PANTHER" id="PTHR10985">
    <property type="entry name" value="BASIC HELIX-LOOP-HELIX TRANSCRIPTION FACTOR, HES-RELATED"/>
    <property type="match status" value="1"/>
</dbReference>
<comment type="subcellular location">
    <subcellularLocation>
        <location evidence="1">Nucleus</location>
    </subcellularLocation>
</comment>
<dbReference type="Pfam" id="PF00010">
    <property type="entry name" value="HLH"/>
    <property type="match status" value="1"/>
</dbReference>
<organism evidence="8 9">
    <name type="scientific">Gouania willdenowi</name>
    <name type="common">Blunt-snouted clingfish</name>
    <name type="synonym">Lepadogaster willdenowi</name>
    <dbReference type="NCBI Taxonomy" id="441366"/>
    <lineage>
        <taxon>Eukaryota</taxon>
        <taxon>Metazoa</taxon>
        <taxon>Chordata</taxon>
        <taxon>Craniata</taxon>
        <taxon>Vertebrata</taxon>
        <taxon>Euteleostomi</taxon>
        <taxon>Actinopterygii</taxon>
        <taxon>Neopterygii</taxon>
        <taxon>Teleostei</taxon>
        <taxon>Neoteleostei</taxon>
        <taxon>Acanthomorphata</taxon>
        <taxon>Ovalentaria</taxon>
        <taxon>Blenniimorphae</taxon>
        <taxon>Blenniiformes</taxon>
        <taxon>Gobiesocoidei</taxon>
        <taxon>Gobiesocidae</taxon>
        <taxon>Gobiesocinae</taxon>
        <taxon>Gouania</taxon>
    </lineage>
</organism>
<dbReference type="CDD" id="cd11462">
    <property type="entry name" value="bHLH-O_HES7"/>
    <property type="match status" value="1"/>
</dbReference>
<feature type="region of interest" description="Disordered" evidence="6">
    <location>
        <begin position="1"/>
        <end position="32"/>
    </location>
</feature>
<proteinExistence type="predicted"/>
<feature type="compositionally biased region" description="Polar residues" evidence="6">
    <location>
        <begin position="1"/>
        <end position="10"/>
    </location>
</feature>
<reference evidence="8" key="3">
    <citation type="submission" date="2025-09" db="UniProtKB">
        <authorList>
            <consortium name="Ensembl"/>
        </authorList>
    </citation>
    <scope>IDENTIFICATION</scope>
</reference>
<dbReference type="GO" id="GO:0046983">
    <property type="term" value="F:protein dimerization activity"/>
    <property type="evidence" value="ECO:0007669"/>
    <property type="project" value="InterPro"/>
</dbReference>
<evidence type="ECO:0000256" key="2">
    <source>
        <dbReference type="ARBA" id="ARBA00022491"/>
    </source>
</evidence>
<evidence type="ECO:0000259" key="7">
    <source>
        <dbReference type="PROSITE" id="PS50888"/>
    </source>
</evidence>
<protein>
    <submittedName>
        <fullName evidence="8">Transcription factor HES-7.1-like</fullName>
    </submittedName>
</protein>
<keyword evidence="4" id="KW-0804">Transcription</keyword>
<dbReference type="SMART" id="SM00353">
    <property type="entry name" value="HLH"/>
    <property type="match status" value="1"/>
</dbReference>
<accession>A0A8C5NGN4</accession>